<dbReference type="InterPro" id="IPR000528">
    <property type="entry name" value="Plant_nsLTP"/>
</dbReference>
<dbReference type="GO" id="GO:0008289">
    <property type="term" value="F:lipid binding"/>
    <property type="evidence" value="ECO:0007669"/>
    <property type="project" value="UniProtKB-KW"/>
</dbReference>
<sequence>MVIAALGAEGLTCGEVTSNVAPCINFLRNTGPLGICCNGIRRLANAAKTTQDR</sequence>
<dbReference type="STRING" id="4072.A0A2G3A6W2"/>
<evidence type="ECO:0000313" key="5">
    <source>
        <dbReference type="EMBL" id="PHT89977.1"/>
    </source>
</evidence>
<dbReference type="Gramene" id="PHT89977">
    <property type="protein sequence ID" value="PHT89977"/>
    <property type="gene ID" value="T459_05090"/>
</dbReference>
<evidence type="ECO:0000256" key="3">
    <source>
        <dbReference type="ARBA" id="ARBA00023121"/>
    </source>
</evidence>
<evidence type="ECO:0000256" key="1">
    <source>
        <dbReference type="ARBA" id="ARBA00009748"/>
    </source>
</evidence>
<comment type="similarity">
    <text evidence="1">Belongs to the plant LTP family.</text>
</comment>
<evidence type="ECO:0000256" key="2">
    <source>
        <dbReference type="ARBA" id="ARBA00022448"/>
    </source>
</evidence>
<dbReference type="InterPro" id="IPR036312">
    <property type="entry name" value="Bifun_inhib/LTP/seed_sf"/>
</dbReference>
<keyword evidence="3" id="KW-0446">Lipid-binding</keyword>
<dbReference type="EMBL" id="AYRZ02000002">
    <property type="protein sequence ID" value="PHT89977.1"/>
    <property type="molecule type" value="Genomic_DNA"/>
</dbReference>
<reference evidence="5 6" key="1">
    <citation type="journal article" date="2014" name="Nat. Genet.">
        <title>Genome sequence of the hot pepper provides insights into the evolution of pungency in Capsicum species.</title>
        <authorList>
            <person name="Kim S."/>
            <person name="Park M."/>
            <person name="Yeom S.I."/>
            <person name="Kim Y.M."/>
            <person name="Lee J.M."/>
            <person name="Lee H.A."/>
            <person name="Seo E."/>
            <person name="Choi J."/>
            <person name="Cheong K."/>
            <person name="Kim K.T."/>
            <person name="Jung K."/>
            <person name="Lee G.W."/>
            <person name="Oh S.K."/>
            <person name="Bae C."/>
            <person name="Kim S.B."/>
            <person name="Lee H.Y."/>
            <person name="Kim S.Y."/>
            <person name="Kim M.S."/>
            <person name="Kang B.C."/>
            <person name="Jo Y.D."/>
            <person name="Yang H.B."/>
            <person name="Jeong H.J."/>
            <person name="Kang W.H."/>
            <person name="Kwon J.K."/>
            <person name="Shin C."/>
            <person name="Lim J.Y."/>
            <person name="Park J.H."/>
            <person name="Huh J.H."/>
            <person name="Kim J.S."/>
            <person name="Kim B.D."/>
            <person name="Cohen O."/>
            <person name="Paran I."/>
            <person name="Suh M.C."/>
            <person name="Lee S.B."/>
            <person name="Kim Y.K."/>
            <person name="Shin Y."/>
            <person name="Noh S.J."/>
            <person name="Park J."/>
            <person name="Seo Y.S."/>
            <person name="Kwon S.Y."/>
            <person name="Kim H.A."/>
            <person name="Park J.M."/>
            <person name="Kim H.J."/>
            <person name="Choi S.B."/>
            <person name="Bosland P.W."/>
            <person name="Reeves G."/>
            <person name="Jo S.H."/>
            <person name="Lee B.W."/>
            <person name="Cho H.T."/>
            <person name="Choi H.S."/>
            <person name="Lee M.S."/>
            <person name="Yu Y."/>
            <person name="Do Choi Y."/>
            <person name="Park B.S."/>
            <person name="van Deynze A."/>
            <person name="Ashrafi H."/>
            <person name="Hill T."/>
            <person name="Kim W.T."/>
            <person name="Pai H.S."/>
            <person name="Ahn H.K."/>
            <person name="Yeam I."/>
            <person name="Giovannoni J.J."/>
            <person name="Rose J.K."/>
            <person name="Sorensen I."/>
            <person name="Lee S.J."/>
            <person name="Kim R.W."/>
            <person name="Choi I.Y."/>
            <person name="Choi B.S."/>
            <person name="Lim J.S."/>
            <person name="Lee Y.H."/>
            <person name="Choi D."/>
        </authorList>
    </citation>
    <scope>NUCLEOTIDE SEQUENCE [LARGE SCALE GENOMIC DNA]</scope>
    <source>
        <strain evidence="6">cv. CM334</strain>
    </source>
</reference>
<name>A0A2G3A6W2_CAPAN</name>
<dbReference type="Pfam" id="PF00234">
    <property type="entry name" value="Tryp_alpha_amyl"/>
    <property type="match status" value="1"/>
</dbReference>
<reference evidence="5 6" key="2">
    <citation type="journal article" date="2017" name="Genome Biol.">
        <title>New reference genome sequences of hot pepper reveal the massive evolution of plant disease-resistance genes by retroduplication.</title>
        <authorList>
            <person name="Kim S."/>
            <person name="Park J."/>
            <person name="Yeom S.I."/>
            <person name="Kim Y.M."/>
            <person name="Seo E."/>
            <person name="Kim K.T."/>
            <person name="Kim M.S."/>
            <person name="Lee J.M."/>
            <person name="Cheong K."/>
            <person name="Shin H.S."/>
            <person name="Kim S.B."/>
            <person name="Han K."/>
            <person name="Lee J."/>
            <person name="Park M."/>
            <person name="Lee H.A."/>
            <person name="Lee H.Y."/>
            <person name="Lee Y."/>
            <person name="Oh S."/>
            <person name="Lee J.H."/>
            <person name="Choi E."/>
            <person name="Choi E."/>
            <person name="Lee S.E."/>
            <person name="Jeon J."/>
            <person name="Kim H."/>
            <person name="Choi G."/>
            <person name="Song H."/>
            <person name="Lee J."/>
            <person name="Lee S.C."/>
            <person name="Kwon J.K."/>
            <person name="Lee H.Y."/>
            <person name="Koo N."/>
            <person name="Hong Y."/>
            <person name="Kim R.W."/>
            <person name="Kang W.H."/>
            <person name="Huh J.H."/>
            <person name="Kang B.C."/>
            <person name="Yang T.J."/>
            <person name="Lee Y.H."/>
            <person name="Bennetzen J.L."/>
            <person name="Choi D."/>
        </authorList>
    </citation>
    <scope>NUCLEOTIDE SEQUENCE [LARGE SCALE GENOMIC DNA]</scope>
    <source>
        <strain evidence="6">cv. CM334</strain>
    </source>
</reference>
<proteinExistence type="inferred from homology"/>
<dbReference type="SUPFAM" id="SSF47699">
    <property type="entry name" value="Bifunctional inhibitor/lipid-transfer protein/seed storage 2S albumin"/>
    <property type="match status" value="1"/>
</dbReference>
<dbReference type="PRINTS" id="PR00382">
    <property type="entry name" value="LIPIDTRNSFER"/>
</dbReference>
<dbReference type="InterPro" id="IPR016140">
    <property type="entry name" value="Bifunc_inhib/LTP/seed_store"/>
</dbReference>
<feature type="domain" description="Bifunctional inhibitor/plant lipid transfer protein/seed storage helical" evidence="4">
    <location>
        <begin position="13"/>
        <end position="44"/>
    </location>
</feature>
<dbReference type="Gene3D" id="1.10.110.10">
    <property type="entry name" value="Plant lipid-transfer and hydrophobic proteins"/>
    <property type="match status" value="1"/>
</dbReference>
<comment type="caution">
    <text evidence="5">The sequence shown here is derived from an EMBL/GenBank/DDBJ whole genome shotgun (WGS) entry which is preliminary data.</text>
</comment>
<accession>A0A2G3A6W2</accession>
<evidence type="ECO:0000259" key="4">
    <source>
        <dbReference type="Pfam" id="PF00234"/>
    </source>
</evidence>
<dbReference type="Proteomes" id="UP000222542">
    <property type="component" value="Unassembled WGS sequence"/>
</dbReference>
<organism evidence="5 6">
    <name type="scientific">Capsicum annuum</name>
    <name type="common">Capsicum pepper</name>
    <dbReference type="NCBI Taxonomy" id="4072"/>
    <lineage>
        <taxon>Eukaryota</taxon>
        <taxon>Viridiplantae</taxon>
        <taxon>Streptophyta</taxon>
        <taxon>Embryophyta</taxon>
        <taxon>Tracheophyta</taxon>
        <taxon>Spermatophyta</taxon>
        <taxon>Magnoliopsida</taxon>
        <taxon>eudicotyledons</taxon>
        <taxon>Gunneridae</taxon>
        <taxon>Pentapetalae</taxon>
        <taxon>asterids</taxon>
        <taxon>lamiids</taxon>
        <taxon>Solanales</taxon>
        <taxon>Solanaceae</taxon>
        <taxon>Solanoideae</taxon>
        <taxon>Capsiceae</taxon>
        <taxon>Capsicum</taxon>
    </lineage>
</organism>
<keyword evidence="2" id="KW-0813">Transport</keyword>
<dbReference type="PANTHER" id="PTHR33076">
    <property type="entry name" value="NON-SPECIFIC LIPID-TRANSFER PROTEIN 2-RELATED"/>
    <property type="match status" value="1"/>
</dbReference>
<dbReference type="GO" id="GO:0006869">
    <property type="term" value="P:lipid transport"/>
    <property type="evidence" value="ECO:0007669"/>
    <property type="project" value="InterPro"/>
</dbReference>
<keyword evidence="6" id="KW-1185">Reference proteome</keyword>
<gene>
    <name evidence="5" type="ORF">T459_05090</name>
</gene>
<evidence type="ECO:0000313" key="6">
    <source>
        <dbReference type="Proteomes" id="UP000222542"/>
    </source>
</evidence>
<dbReference type="AlphaFoldDB" id="A0A2G3A6W2"/>
<protein>
    <submittedName>
        <fullName evidence="5">Non-specific lipid-transfer protein 1</fullName>
    </submittedName>
</protein>